<feature type="compositionally biased region" description="Polar residues" evidence="1">
    <location>
        <begin position="29"/>
        <end position="45"/>
    </location>
</feature>
<feature type="region of interest" description="Disordered" evidence="1">
    <location>
        <begin position="24"/>
        <end position="57"/>
    </location>
</feature>
<keyword evidence="2" id="KW-1185">Reference proteome</keyword>
<dbReference type="Proteomes" id="UP000887565">
    <property type="component" value="Unplaced"/>
</dbReference>
<organism evidence="2 3">
    <name type="scientific">Romanomermis culicivorax</name>
    <name type="common">Nematode worm</name>
    <dbReference type="NCBI Taxonomy" id="13658"/>
    <lineage>
        <taxon>Eukaryota</taxon>
        <taxon>Metazoa</taxon>
        <taxon>Ecdysozoa</taxon>
        <taxon>Nematoda</taxon>
        <taxon>Enoplea</taxon>
        <taxon>Dorylaimia</taxon>
        <taxon>Mermithida</taxon>
        <taxon>Mermithoidea</taxon>
        <taxon>Mermithidae</taxon>
        <taxon>Romanomermis</taxon>
    </lineage>
</organism>
<reference evidence="3" key="1">
    <citation type="submission" date="2022-11" db="UniProtKB">
        <authorList>
            <consortium name="WormBaseParasite"/>
        </authorList>
    </citation>
    <scope>IDENTIFICATION</scope>
</reference>
<sequence length="83" mass="9202">MLAENDNRAFNSFMQIMGTAYATDEAASRSDQSARGSRDQSSIQATRRPKSKSKKAAQYGAAQYCAMNYDKPRCGTARRRLSV</sequence>
<protein>
    <submittedName>
        <fullName evidence="3">Uncharacterized protein</fullName>
    </submittedName>
</protein>
<evidence type="ECO:0000313" key="2">
    <source>
        <dbReference type="Proteomes" id="UP000887565"/>
    </source>
</evidence>
<evidence type="ECO:0000313" key="3">
    <source>
        <dbReference type="WBParaSite" id="nRc.2.0.1.t38609-RA"/>
    </source>
</evidence>
<dbReference type="AlphaFoldDB" id="A0A915KIM9"/>
<evidence type="ECO:0000256" key="1">
    <source>
        <dbReference type="SAM" id="MobiDB-lite"/>
    </source>
</evidence>
<proteinExistence type="predicted"/>
<dbReference type="WBParaSite" id="nRc.2.0.1.t38609-RA">
    <property type="protein sequence ID" value="nRc.2.0.1.t38609-RA"/>
    <property type="gene ID" value="nRc.2.0.1.g38609"/>
</dbReference>
<name>A0A915KIM9_ROMCU</name>
<accession>A0A915KIM9</accession>